<evidence type="ECO:0000256" key="2">
    <source>
        <dbReference type="ARBA" id="ARBA00022670"/>
    </source>
</evidence>
<feature type="domain" description="Peptidase S49" evidence="5">
    <location>
        <begin position="113"/>
        <end position="252"/>
    </location>
</feature>
<dbReference type="InterPro" id="IPR002142">
    <property type="entry name" value="Peptidase_S49"/>
</dbReference>
<comment type="caution">
    <text evidence="6">The sequence shown here is derived from an EMBL/GenBank/DDBJ whole genome shotgun (WGS) entry which is preliminary data.</text>
</comment>
<keyword evidence="7" id="KW-1185">Reference proteome</keyword>
<dbReference type="Proteomes" id="UP001291687">
    <property type="component" value="Unassembled WGS sequence"/>
</dbReference>
<gene>
    <name evidence="6" type="ORF">Megvenef_00487</name>
</gene>
<dbReference type="EMBL" id="JARJFB010000024">
    <property type="protein sequence ID" value="MEA0970521.1"/>
    <property type="molecule type" value="Genomic_DNA"/>
</dbReference>
<keyword evidence="2" id="KW-0645">Protease</keyword>
<protein>
    <submittedName>
        <fullName evidence="6">S49 family peptidase</fullName>
    </submittedName>
</protein>
<keyword evidence="4" id="KW-0720">Serine protease</keyword>
<comment type="similarity">
    <text evidence="1">Belongs to the peptidase S49 family.</text>
</comment>
<evidence type="ECO:0000256" key="3">
    <source>
        <dbReference type="ARBA" id="ARBA00022801"/>
    </source>
</evidence>
<dbReference type="SUPFAM" id="SSF52096">
    <property type="entry name" value="ClpP/crotonase"/>
    <property type="match status" value="1"/>
</dbReference>
<dbReference type="Gene3D" id="3.90.226.10">
    <property type="entry name" value="2-enoyl-CoA Hydratase, Chain A, domain 1"/>
    <property type="match status" value="1"/>
</dbReference>
<proteinExistence type="inferred from homology"/>
<reference evidence="6 7" key="1">
    <citation type="submission" date="2023-03" db="EMBL/GenBank/DDBJ databases">
        <title>Host association and intracellularity evolved multiple times independently in the Rickettsiales.</title>
        <authorList>
            <person name="Castelli M."/>
            <person name="Nardi T."/>
            <person name="Gammuto L."/>
            <person name="Bellinzona G."/>
            <person name="Sabaneyeva E."/>
            <person name="Potekhin A."/>
            <person name="Serra V."/>
            <person name="Petroni G."/>
            <person name="Sassera D."/>
        </authorList>
    </citation>
    <scope>NUCLEOTIDE SEQUENCE [LARGE SCALE GENOMIC DNA]</scope>
    <source>
        <strain evidence="6 7">Sr 2-6</strain>
    </source>
</reference>
<evidence type="ECO:0000313" key="6">
    <source>
        <dbReference type="EMBL" id="MEA0970521.1"/>
    </source>
</evidence>
<name>A0ABU5NBJ4_9RICK</name>
<dbReference type="CDD" id="cd07023">
    <property type="entry name" value="S49_Sppa_N_C"/>
    <property type="match status" value="1"/>
</dbReference>
<keyword evidence="3" id="KW-0378">Hydrolase</keyword>
<dbReference type="InterPro" id="IPR029045">
    <property type="entry name" value="ClpP/crotonase-like_dom_sf"/>
</dbReference>
<sequence length="312" mass="34797">MKRFQVKNRNSNTITSTREDATNRRFGKIDQLISVLTFGFGGTKPVIAVLRLDGVIGKVGAMKSGLTLCSLNKLIEKMFKTERLKAVCLAINSPGGSPVQSELIASRIIELAKEKDIPVYSFIEDVAASGGYWLACAGDKIFANRSSIVGSIGVIAAGFGFHEAIEKLGIERRVYTQGKTKSVLDPFQPEKESDVKIIKKIQKDIHDHFIDTVKERRGGKLTQTDEIIFNGEFWSGQTALDYGLVDGIDSLYSFIQEKFGDEVKIEYIEQKQSWFKKRFGVSLQSKEFTDNLASSLIESAEKKLIQSKFDIF</sequence>
<dbReference type="Pfam" id="PF01343">
    <property type="entry name" value="Peptidase_S49"/>
    <property type="match status" value="1"/>
</dbReference>
<evidence type="ECO:0000259" key="5">
    <source>
        <dbReference type="Pfam" id="PF01343"/>
    </source>
</evidence>
<organism evidence="6 7">
    <name type="scientific">Candidatus Megaera venefica</name>
    <dbReference type="NCBI Taxonomy" id="2055910"/>
    <lineage>
        <taxon>Bacteria</taxon>
        <taxon>Pseudomonadati</taxon>
        <taxon>Pseudomonadota</taxon>
        <taxon>Alphaproteobacteria</taxon>
        <taxon>Rickettsiales</taxon>
        <taxon>Rickettsiaceae</taxon>
        <taxon>Candidatus Megaera</taxon>
    </lineage>
</organism>
<dbReference type="PANTHER" id="PTHR42987">
    <property type="entry name" value="PEPTIDASE S49"/>
    <property type="match status" value="1"/>
</dbReference>
<accession>A0ABU5NBJ4</accession>
<evidence type="ECO:0000256" key="4">
    <source>
        <dbReference type="ARBA" id="ARBA00022825"/>
    </source>
</evidence>
<dbReference type="InterPro" id="IPR047272">
    <property type="entry name" value="S49_SppA_C"/>
</dbReference>
<evidence type="ECO:0000256" key="1">
    <source>
        <dbReference type="ARBA" id="ARBA00008683"/>
    </source>
</evidence>
<dbReference type="PANTHER" id="PTHR42987:SF8">
    <property type="entry name" value="PROTEINASE"/>
    <property type="match status" value="1"/>
</dbReference>
<evidence type="ECO:0000313" key="7">
    <source>
        <dbReference type="Proteomes" id="UP001291687"/>
    </source>
</evidence>
<dbReference type="Gene3D" id="6.20.330.10">
    <property type="match status" value="1"/>
</dbReference>